<feature type="transmembrane region" description="Helical" evidence="6">
    <location>
        <begin position="254"/>
        <end position="279"/>
    </location>
</feature>
<keyword evidence="2" id="KW-0813">Transport</keyword>
<evidence type="ECO:0000256" key="2">
    <source>
        <dbReference type="ARBA" id="ARBA00022448"/>
    </source>
</evidence>
<feature type="transmembrane region" description="Helical" evidence="6">
    <location>
        <begin position="374"/>
        <end position="393"/>
    </location>
</feature>
<dbReference type="AlphaFoldDB" id="A0A559IH48"/>
<dbReference type="PANTHER" id="PTHR43243">
    <property type="entry name" value="INNER MEMBRANE TRANSPORTER YGJI-RELATED"/>
    <property type="match status" value="1"/>
</dbReference>
<feature type="transmembrane region" description="Helical" evidence="6">
    <location>
        <begin position="31"/>
        <end position="53"/>
    </location>
</feature>
<comment type="subcellular location">
    <subcellularLocation>
        <location evidence="1">Membrane</location>
        <topology evidence="1">Multi-pass membrane protein</topology>
    </subcellularLocation>
</comment>
<feature type="transmembrane region" description="Helical" evidence="6">
    <location>
        <begin position="350"/>
        <end position="368"/>
    </location>
</feature>
<dbReference type="PIRSF" id="PIRSF006060">
    <property type="entry name" value="AA_transporter"/>
    <property type="match status" value="1"/>
</dbReference>
<dbReference type="PANTHER" id="PTHR43243:SF4">
    <property type="entry name" value="CATIONIC AMINO ACID TRANSPORTER 4"/>
    <property type="match status" value="1"/>
</dbReference>
<evidence type="ECO:0000313" key="8">
    <source>
        <dbReference type="Proteomes" id="UP000318102"/>
    </source>
</evidence>
<dbReference type="EMBL" id="VNJK01000005">
    <property type="protein sequence ID" value="TVX86753.1"/>
    <property type="molecule type" value="Genomic_DNA"/>
</dbReference>
<evidence type="ECO:0000256" key="1">
    <source>
        <dbReference type="ARBA" id="ARBA00004141"/>
    </source>
</evidence>
<organism evidence="7 8">
    <name type="scientific">Paenibacillus agilis</name>
    <dbReference type="NCBI Taxonomy" id="3020863"/>
    <lineage>
        <taxon>Bacteria</taxon>
        <taxon>Bacillati</taxon>
        <taxon>Bacillota</taxon>
        <taxon>Bacilli</taxon>
        <taxon>Bacillales</taxon>
        <taxon>Paenibacillaceae</taxon>
        <taxon>Paenibacillus</taxon>
    </lineage>
</organism>
<name>A0A559IH48_9BACL</name>
<keyword evidence="4 6" id="KW-1133">Transmembrane helix</keyword>
<feature type="transmembrane region" description="Helical" evidence="6">
    <location>
        <begin position="153"/>
        <end position="171"/>
    </location>
</feature>
<feature type="transmembrane region" description="Helical" evidence="6">
    <location>
        <begin position="59"/>
        <end position="81"/>
    </location>
</feature>
<reference evidence="7 8" key="1">
    <citation type="submission" date="2019-07" db="EMBL/GenBank/DDBJ databases">
        <authorList>
            <person name="Kim J."/>
        </authorList>
    </citation>
    <scope>NUCLEOTIDE SEQUENCE [LARGE SCALE GENOMIC DNA]</scope>
    <source>
        <strain evidence="7 8">N4</strain>
    </source>
</reference>
<comment type="caution">
    <text evidence="7">The sequence shown here is derived from an EMBL/GenBank/DDBJ whole genome shotgun (WGS) entry which is preliminary data.</text>
</comment>
<feature type="transmembrane region" description="Helical" evidence="6">
    <location>
        <begin position="102"/>
        <end position="126"/>
    </location>
</feature>
<evidence type="ECO:0000313" key="7">
    <source>
        <dbReference type="EMBL" id="TVX86753.1"/>
    </source>
</evidence>
<sequence length="458" mass="49117">MTDWFRKKDVNTLLAQSNERKGSKTLGALDLTLLGMGAIIGTGVMVLTGLVAARDAGPAVILSFILAGIVCAFAALCYAEIASAVPVGGSAYTYAYITVGELVAHLMGWTLLAVYVLMISAVASGWTGYLNNILESFGIGIPVEWMTIPADGGVVNLPAVLMVLFMTWLLLRGTKESKTVNNIMVFVKLGVILLFIIVGAFYVEPANWTPFMPYGTSGVLAGAAAVFFAFLGFDAISTSAEDAKNPQRDMPKGIIGSLAISTVIYVLVCVVMTGMASYKELNVPEAMAHVLHLVGRNEVAGIIAIGAVIGMMAVVLAYIYAATRVMMTMSRDGLLPRSFTKQNKNDAPSVALWFIGGVSAFVAGFMDLKQLADLANIGALLTFVMVGLSVILLRRSHPNLKRGFVVPFMPIIPLLSIASCVLLMVNLPFRTWIIFGIWLVIGVVWYFVYAKVRGPIHK</sequence>
<accession>A0A559IH48</accession>
<dbReference type="GO" id="GO:0016020">
    <property type="term" value="C:membrane"/>
    <property type="evidence" value="ECO:0007669"/>
    <property type="project" value="UniProtKB-SubCell"/>
</dbReference>
<proteinExistence type="predicted"/>
<evidence type="ECO:0000256" key="6">
    <source>
        <dbReference type="SAM" id="Phobius"/>
    </source>
</evidence>
<keyword evidence="5 6" id="KW-0472">Membrane</keyword>
<gene>
    <name evidence="7" type="ORF">FPZ44_22785</name>
</gene>
<dbReference type="Pfam" id="PF13520">
    <property type="entry name" value="AA_permease_2"/>
    <property type="match status" value="1"/>
</dbReference>
<evidence type="ECO:0000256" key="3">
    <source>
        <dbReference type="ARBA" id="ARBA00022692"/>
    </source>
</evidence>
<keyword evidence="3 6" id="KW-0812">Transmembrane</keyword>
<dbReference type="GO" id="GO:0015171">
    <property type="term" value="F:amino acid transmembrane transporter activity"/>
    <property type="evidence" value="ECO:0007669"/>
    <property type="project" value="TreeGrafter"/>
</dbReference>
<feature type="transmembrane region" description="Helical" evidence="6">
    <location>
        <begin position="299"/>
        <end position="321"/>
    </location>
</feature>
<feature type="transmembrane region" description="Helical" evidence="6">
    <location>
        <begin position="214"/>
        <end position="233"/>
    </location>
</feature>
<feature type="transmembrane region" description="Helical" evidence="6">
    <location>
        <begin position="405"/>
        <end position="425"/>
    </location>
</feature>
<feature type="transmembrane region" description="Helical" evidence="6">
    <location>
        <begin position="431"/>
        <end position="449"/>
    </location>
</feature>
<dbReference type="InterPro" id="IPR002293">
    <property type="entry name" value="AA/rel_permease1"/>
</dbReference>
<evidence type="ECO:0000256" key="4">
    <source>
        <dbReference type="ARBA" id="ARBA00022989"/>
    </source>
</evidence>
<keyword evidence="8" id="KW-1185">Reference proteome</keyword>
<feature type="transmembrane region" description="Helical" evidence="6">
    <location>
        <begin position="183"/>
        <end position="202"/>
    </location>
</feature>
<dbReference type="OrthoDB" id="9762947at2"/>
<protein>
    <submittedName>
        <fullName evidence="7">Amino acid permease</fullName>
    </submittedName>
</protein>
<dbReference type="RefSeq" id="WP_144994313.1">
    <property type="nucleotide sequence ID" value="NZ_VNJK01000005.1"/>
</dbReference>
<dbReference type="Proteomes" id="UP000318102">
    <property type="component" value="Unassembled WGS sequence"/>
</dbReference>
<evidence type="ECO:0000256" key="5">
    <source>
        <dbReference type="ARBA" id="ARBA00023136"/>
    </source>
</evidence>
<dbReference type="Gene3D" id="1.20.1740.10">
    <property type="entry name" value="Amino acid/polyamine transporter I"/>
    <property type="match status" value="1"/>
</dbReference>